<dbReference type="RefSeq" id="WP_146811346.1">
    <property type="nucleotide sequence ID" value="NZ_BJXX01000153.1"/>
</dbReference>
<feature type="domain" description="CRISPR-associated protein CXXC-CXXC" evidence="1">
    <location>
        <begin position="273"/>
        <end position="322"/>
    </location>
</feature>
<reference evidence="2 3" key="1">
    <citation type="submission" date="2019-07" db="EMBL/GenBank/DDBJ databases">
        <title>Whole genome shotgun sequence of Aneurinibacillus danicus NBRC 102444.</title>
        <authorList>
            <person name="Hosoyama A."/>
            <person name="Uohara A."/>
            <person name="Ohji S."/>
            <person name="Ichikawa N."/>
        </authorList>
    </citation>
    <scope>NUCLEOTIDE SEQUENCE [LARGE SCALE GENOMIC DNA]</scope>
    <source>
        <strain evidence="2 3">NBRC 102444</strain>
    </source>
</reference>
<accession>A0A511VA95</accession>
<keyword evidence="3" id="KW-1185">Reference proteome</keyword>
<evidence type="ECO:0000259" key="1">
    <source>
        <dbReference type="Pfam" id="PF09706"/>
    </source>
</evidence>
<organism evidence="2 3">
    <name type="scientific">Aneurinibacillus danicus</name>
    <dbReference type="NCBI Taxonomy" id="267746"/>
    <lineage>
        <taxon>Bacteria</taxon>
        <taxon>Bacillati</taxon>
        <taxon>Bacillota</taxon>
        <taxon>Bacilli</taxon>
        <taxon>Bacillales</taxon>
        <taxon>Paenibacillaceae</taxon>
        <taxon>Aneurinibacillus group</taxon>
        <taxon>Aneurinibacillus</taxon>
    </lineage>
</organism>
<gene>
    <name evidence="2" type="ORF">ADA01nite_32960</name>
</gene>
<dbReference type="Pfam" id="PF09706">
    <property type="entry name" value="Cas_CXXC_CXXC"/>
    <property type="match status" value="1"/>
</dbReference>
<dbReference type="OrthoDB" id="5540852at2"/>
<dbReference type="InterPro" id="IPR019121">
    <property type="entry name" value="CRISPR-assoc_CXXC-CXXC_dom"/>
</dbReference>
<name>A0A511VA95_9BACL</name>
<comment type="caution">
    <text evidence="2">The sequence shown here is derived from an EMBL/GenBank/DDBJ whole genome shotgun (WGS) entry which is preliminary data.</text>
</comment>
<dbReference type="InterPro" id="IPR010180">
    <property type="entry name" value="CRISPR-assoc_prot_CXXC-CXXC"/>
</dbReference>
<protein>
    <submittedName>
        <fullName evidence="2">Type I-B CRISPR-associated protein Cas8b1/Cst1</fullName>
    </submittedName>
</protein>
<dbReference type="AlphaFoldDB" id="A0A511VA95"/>
<sequence length="608" mass="70575">MVLRLYASDWLMSMALVGLQRLYTYGETNNIIPDEHRGTVRETDSGLEIEPVALEYLPQIFFSYLIDEYSIAERDYKRLQNNLEYGKNKDRFSDAFASIKKTITDSTKKILKYFADTPAETALQDIQNRLKEIKHHDQLEQLQACIHDYYNVVKQKEINDKLTLNYFKSVILSPFFGQPSFLNVAKNSLDLSGHIDLFYKDYVLPVQNDIQLLEVIDKTETGEDVLAFLDEHADYPPFRTLKKAWKKRDITFIRNYIKEEIPECTLVLGQPSFQNFEEMIFSPLGVSSKNAANFFWDLEQNRSLPISSLAKLVLFCVPLGATMYYRKDGFDEQGEVRLYAGFVHTDEKFKEVFRKNEHFKQLKKQSESFGKIVSRLVRGVRKESEYIMQHLFFLEMSANYQSKRTLLDYYHIPHYLAKYFQEYGDKLEYISPYEYREHFIRSALQGIDTKHVIFKYLRHVIKNGGSGLGVYIAVRERHRIGCYKRGEKDMKKQDNRVAAFFNSGRDIRKAFEQAGKARESEDTYSASAGKKVTGIAYRLLNATKAGNKDSFMDTLLRVYMSVDKPVPAVFLHAMHEREMDFATAANAFIAGMLSSENEKQKDGEEVSA</sequence>
<dbReference type="Proteomes" id="UP000321157">
    <property type="component" value="Unassembled WGS sequence"/>
</dbReference>
<proteinExistence type="predicted"/>
<dbReference type="EMBL" id="BJXX01000153">
    <property type="protein sequence ID" value="GEN35836.1"/>
    <property type="molecule type" value="Genomic_DNA"/>
</dbReference>
<dbReference type="NCBIfam" id="TIGR01908">
    <property type="entry name" value="cas_CXXC_CXXC"/>
    <property type="match status" value="1"/>
</dbReference>
<evidence type="ECO:0000313" key="3">
    <source>
        <dbReference type="Proteomes" id="UP000321157"/>
    </source>
</evidence>
<evidence type="ECO:0000313" key="2">
    <source>
        <dbReference type="EMBL" id="GEN35836.1"/>
    </source>
</evidence>